<evidence type="ECO:0000256" key="1">
    <source>
        <dbReference type="SAM" id="MobiDB-lite"/>
    </source>
</evidence>
<evidence type="ECO:0000313" key="3">
    <source>
        <dbReference type="Proteomes" id="UP001151760"/>
    </source>
</evidence>
<gene>
    <name evidence="2" type="ORF">Tco_0682456</name>
</gene>
<reference evidence="2" key="1">
    <citation type="journal article" date="2022" name="Int. J. Mol. Sci.">
        <title>Draft Genome of Tanacetum Coccineum: Genomic Comparison of Closely Related Tanacetum-Family Plants.</title>
        <authorList>
            <person name="Yamashiro T."/>
            <person name="Shiraishi A."/>
            <person name="Nakayama K."/>
            <person name="Satake H."/>
        </authorList>
    </citation>
    <scope>NUCLEOTIDE SEQUENCE</scope>
</reference>
<name>A0ABQ4XSR2_9ASTR</name>
<comment type="caution">
    <text evidence="2">The sequence shown here is derived from an EMBL/GenBank/DDBJ whole genome shotgun (WGS) entry which is preliminary data.</text>
</comment>
<feature type="compositionally biased region" description="Basic and acidic residues" evidence="1">
    <location>
        <begin position="1"/>
        <end position="16"/>
    </location>
</feature>
<organism evidence="2 3">
    <name type="scientific">Tanacetum coccineum</name>
    <dbReference type="NCBI Taxonomy" id="301880"/>
    <lineage>
        <taxon>Eukaryota</taxon>
        <taxon>Viridiplantae</taxon>
        <taxon>Streptophyta</taxon>
        <taxon>Embryophyta</taxon>
        <taxon>Tracheophyta</taxon>
        <taxon>Spermatophyta</taxon>
        <taxon>Magnoliopsida</taxon>
        <taxon>eudicotyledons</taxon>
        <taxon>Gunneridae</taxon>
        <taxon>Pentapetalae</taxon>
        <taxon>asterids</taxon>
        <taxon>campanulids</taxon>
        <taxon>Asterales</taxon>
        <taxon>Asteraceae</taxon>
        <taxon>Asteroideae</taxon>
        <taxon>Anthemideae</taxon>
        <taxon>Anthemidinae</taxon>
        <taxon>Tanacetum</taxon>
    </lineage>
</organism>
<reference evidence="2" key="2">
    <citation type="submission" date="2022-01" db="EMBL/GenBank/DDBJ databases">
        <authorList>
            <person name="Yamashiro T."/>
            <person name="Shiraishi A."/>
            <person name="Satake H."/>
            <person name="Nakayama K."/>
        </authorList>
    </citation>
    <scope>NUCLEOTIDE SEQUENCE</scope>
</reference>
<sequence>MRHSIDKGPYKRKDNPDPNNDQRPYLKHSAKYAKTMWARIKMLIQGSEISQQERHSMLMNEFDKFVAVEGESLKSVYERGDTRRCLEDKLTNAMMLMARVITQCYSTPTNNRLRTSSNTRNQAVIQDGRVDIQSKNVGYAGNGNKNAGRINRIEATNAGNGLVQSIEEYDHNVERIPRTESTPGKTNVQGYNYNGKGHYACECPNPSNDFMLDNAYGDNTLKELNAAVIMMAHIQPTDNKSDAKPTYDAEFISEVHASQIDMINGLLSKSDHKQSHHEKLETIIHTSVDDQIDYDIIFDDQFVDNDS</sequence>
<dbReference type="EMBL" id="BQNB010009751">
    <property type="protein sequence ID" value="GJS67891.1"/>
    <property type="molecule type" value="Genomic_DNA"/>
</dbReference>
<protein>
    <recommendedName>
        <fullName evidence="4">Polyprotein</fullName>
    </recommendedName>
</protein>
<accession>A0ABQ4XSR2</accession>
<evidence type="ECO:0008006" key="4">
    <source>
        <dbReference type="Google" id="ProtNLM"/>
    </source>
</evidence>
<feature type="region of interest" description="Disordered" evidence="1">
    <location>
        <begin position="1"/>
        <end position="25"/>
    </location>
</feature>
<dbReference type="Proteomes" id="UP001151760">
    <property type="component" value="Unassembled WGS sequence"/>
</dbReference>
<proteinExistence type="predicted"/>
<evidence type="ECO:0000313" key="2">
    <source>
        <dbReference type="EMBL" id="GJS67891.1"/>
    </source>
</evidence>
<keyword evidence="3" id="KW-1185">Reference proteome</keyword>